<accession>A0ABX1S1Y8</accession>
<dbReference type="RefSeq" id="WP_169674817.1">
    <property type="nucleotide sequence ID" value="NZ_JABBHF010000008.1"/>
</dbReference>
<proteinExistence type="predicted"/>
<protein>
    <submittedName>
        <fullName evidence="1">Uncharacterized protein</fullName>
    </submittedName>
</protein>
<dbReference type="EMBL" id="JABBHF010000008">
    <property type="protein sequence ID" value="NMH88642.1"/>
    <property type="molecule type" value="Genomic_DNA"/>
</dbReference>
<sequence>MNLFIYFLGQTYTIVMVLINKNGESNCFYGKRTKIAGGFNMLFNSIIIEPY</sequence>
<evidence type="ECO:0000313" key="2">
    <source>
        <dbReference type="Proteomes" id="UP000746690"/>
    </source>
</evidence>
<organism evidence="1 2">
    <name type="scientific">Flavivirga algicola</name>
    <dbReference type="NCBI Taxonomy" id="2729136"/>
    <lineage>
        <taxon>Bacteria</taxon>
        <taxon>Pseudomonadati</taxon>
        <taxon>Bacteroidota</taxon>
        <taxon>Flavobacteriia</taxon>
        <taxon>Flavobacteriales</taxon>
        <taxon>Flavobacteriaceae</taxon>
        <taxon>Flavivirga</taxon>
    </lineage>
</organism>
<reference evidence="1 2" key="1">
    <citation type="submission" date="2020-04" db="EMBL/GenBank/DDBJ databases">
        <title>A Flavivirga sp. nov.</title>
        <authorList>
            <person name="Sun X."/>
        </authorList>
    </citation>
    <scope>NUCLEOTIDE SEQUENCE [LARGE SCALE GENOMIC DNA]</scope>
    <source>
        <strain evidence="1 2">Y03</strain>
    </source>
</reference>
<comment type="caution">
    <text evidence="1">The sequence shown here is derived from an EMBL/GenBank/DDBJ whole genome shotgun (WGS) entry which is preliminary data.</text>
</comment>
<keyword evidence="2" id="KW-1185">Reference proteome</keyword>
<gene>
    <name evidence="1" type="ORF">HHX25_14105</name>
</gene>
<dbReference type="Proteomes" id="UP000746690">
    <property type="component" value="Unassembled WGS sequence"/>
</dbReference>
<evidence type="ECO:0000313" key="1">
    <source>
        <dbReference type="EMBL" id="NMH88642.1"/>
    </source>
</evidence>
<name>A0ABX1S1Y8_9FLAO</name>